<keyword evidence="2" id="KW-1185">Reference proteome</keyword>
<dbReference type="EMBL" id="UYRR01028291">
    <property type="protein sequence ID" value="VDK38824.1"/>
    <property type="molecule type" value="Genomic_DNA"/>
</dbReference>
<gene>
    <name evidence="1" type="ORF">ASIM_LOCUS9359</name>
</gene>
<reference evidence="3" key="1">
    <citation type="submission" date="2017-02" db="UniProtKB">
        <authorList>
            <consortium name="WormBaseParasite"/>
        </authorList>
    </citation>
    <scope>IDENTIFICATION</scope>
</reference>
<sequence length="71" mass="8200">MLQGLSCSKRAEDIKRVIPRSLNVFRMPPNPKYFVPPFSFIAAYPEGSQFMADYLEADLTEIMSSDNFEEY</sequence>
<dbReference type="Proteomes" id="UP000267096">
    <property type="component" value="Unassembled WGS sequence"/>
</dbReference>
<evidence type="ECO:0000313" key="3">
    <source>
        <dbReference type="WBParaSite" id="ASIM_0000963001-mRNA-1"/>
    </source>
</evidence>
<dbReference type="WBParaSite" id="ASIM_0000963001-mRNA-1">
    <property type="protein sequence ID" value="ASIM_0000963001-mRNA-1"/>
    <property type="gene ID" value="ASIM_0000963001"/>
</dbReference>
<dbReference type="AlphaFoldDB" id="A0A0M3JPN1"/>
<accession>A0A0M3JPN1</accession>
<evidence type="ECO:0000313" key="2">
    <source>
        <dbReference type="Proteomes" id="UP000267096"/>
    </source>
</evidence>
<name>A0A0M3JPN1_ANISI</name>
<proteinExistence type="predicted"/>
<organism evidence="3">
    <name type="scientific">Anisakis simplex</name>
    <name type="common">Herring worm</name>
    <dbReference type="NCBI Taxonomy" id="6269"/>
    <lineage>
        <taxon>Eukaryota</taxon>
        <taxon>Metazoa</taxon>
        <taxon>Ecdysozoa</taxon>
        <taxon>Nematoda</taxon>
        <taxon>Chromadorea</taxon>
        <taxon>Rhabditida</taxon>
        <taxon>Spirurina</taxon>
        <taxon>Ascaridomorpha</taxon>
        <taxon>Ascaridoidea</taxon>
        <taxon>Anisakidae</taxon>
        <taxon>Anisakis</taxon>
        <taxon>Anisakis simplex complex</taxon>
    </lineage>
</organism>
<evidence type="ECO:0000313" key="1">
    <source>
        <dbReference type="EMBL" id="VDK38824.1"/>
    </source>
</evidence>
<protein>
    <submittedName>
        <fullName evidence="1 3">Uncharacterized protein</fullName>
    </submittedName>
</protein>
<reference evidence="1 2" key="2">
    <citation type="submission" date="2018-11" db="EMBL/GenBank/DDBJ databases">
        <authorList>
            <consortium name="Pathogen Informatics"/>
        </authorList>
    </citation>
    <scope>NUCLEOTIDE SEQUENCE [LARGE SCALE GENOMIC DNA]</scope>
</reference>